<keyword evidence="3" id="KW-1185">Reference proteome</keyword>
<evidence type="ECO:0008006" key="4">
    <source>
        <dbReference type="Google" id="ProtNLM"/>
    </source>
</evidence>
<dbReference type="AlphaFoldDB" id="A0A934SVH1"/>
<feature type="chain" id="PRO_5038062244" description="DUF5666 domain-containing protein" evidence="1">
    <location>
        <begin position="21"/>
        <end position="97"/>
    </location>
</feature>
<sequence>MRKLLGLALTMIAVAGCADARKPAPVYSTEGTTSVRVGVVNAVLPPAEAGAPPRLLLRYDDGGSATIATSQAHAFLAGDRVRVVTRRNAIDIEKFGP</sequence>
<name>A0A934SVH1_9BURK</name>
<protein>
    <recommendedName>
        <fullName evidence="4">DUF5666 domain-containing protein</fullName>
    </recommendedName>
</protein>
<evidence type="ECO:0000313" key="2">
    <source>
        <dbReference type="EMBL" id="MBK4733484.1"/>
    </source>
</evidence>
<evidence type="ECO:0000256" key="1">
    <source>
        <dbReference type="SAM" id="SignalP"/>
    </source>
</evidence>
<feature type="signal peptide" evidence="1">
    <location>
        <begin position="1"/>
        <end position="20"/>
    </location>
</feature>
<dbReference type="RefSeq" id="WP_200590241.1">
    <property type="nucleotide sequence ID" value="NZ_JAEPBG010000001.1"/>
</dbReference>
<evidence type="ECO:0000313" key="3">
    <source>
        <dbReference type="Proteomes" id="UP000622890"/>
    </source>
</evidence>
<organism evidence="2 3">
    <name type="scientific">Noviherbaspirillum pedocola</name>
    <dbReference type="NCBI Taxonomy" id="2801341"/>
    <lineage>
        <taxon>Bacteria</taxon>
        <taxon>Pseudomonadati</taxon>
        <taxon>Pseudomonadota</taxon>
        <taxon>Betaproteobacteria</taxon>
        <taxon>Burkholderiales</taxon>
        <taxon>Oxalobacteraceae</taxon>
        <taxon>Noviherbaspirillum</taxon>
    </lineage>
</organism>
<keyword evidence="1" id="KW-0732">Signal</keyword>
<dbReference type="PROSITE" id="PS51257">
    <property type="entry name" value="PROKAR_LIPOPROTEIN"/>
    <property type="match status" value="1"/>
</dbReference>
<gene>
    <name evidence="2" type="ORF">JJB74_02530</name>
</gene>
<accession>A0A934SVH1</accession>
<dbReference type="Proteomes" id="UP000622890">
    <property type="component" value="Unassembled WGS sequence"/>
</dbReference>
<proteinExistence type="predicted"/>
<dbReference type="EMBL" id="JAEPBG010000001">
    <property type="protein sequence ID" value="MBK4733484.1"/>
    <property type="molecule type" value="Genomic_DNA"/>
</dbReference>
<reference evidence="2" key="1">
    <citation type="submission" date="2021-01" db="EMBL/GenBank/DDBJ databases">
        <title>Genome sequence of strain Noviherbaspirillum sp. DKR-6.</title>
        <authorList>
            <person name="Chaudhary D.K."/>
        </authorList>
    </citation>
    <scope>NUCLEOTIDE SEQUENCE</scope>
    <source>
        <strain evidence="2">DKR-6</strain>
    </source>
</reference>
<comment type="caution">
    <text evidence="2">The sequence shown here is derived from an EMBL/GenBank/DDBJ whole genome shotgun (WGS) entry which is preliminary data.</text>
</comment>